<dbReference type="PATRIC" id="fig|1185652.3.peg.1192"/>
<dbReference type="KEGG" id="sfd:USDA257_c11460"/>
<sequence length="63" mass="6844">MGDHQRSAGLIVSQDFTVLGGSLSETHAQKICKFMENGAPVIGLNDSRGARIHRGRGIFARYD</sequence>
<dbReference type="Pfam" id="PF01039">
    <property type="entry name" value="Carboxyl_trans"/>
    <property type="match status" value="1"/>
</dbReference>
<gene>
    <name evidence="2" type="ORF">USDA257_c11460</name>
</gene>
<evidence type="ECO:0000313" key="3">
    <source>
        <dbReference type="Proteomes" id="UP000006180"/>
    </source>
</evidence>
<dbReference type="InterPro" id="IPR029045">
    <property type="entry name" value="ClpP/crotonase-like_dom_sf"/>
</dbReference>
<dbReference type="SUPFAM" id="SSF52096">
    <property type="entry name" value="ClpP/crotonase"/>
    <property type="match status" value="1"/>
</dbReference>
<dbReference type="PANTHER" id="PTHR43842">
    <property type="entry name" value="PROPIONYL-COA CARBOXYLASE BETA CHAIN"/>
    <property type="match status" value="1"/>
</dbReference>
<evidence type="ECO:0000313" key="2">
    <source>
        <dbReference type="EMBL" id="AFL49737.1"/>
    </source>
</evidence>
<dbReference type="Proteomes" id="UP000006180">
    <property type="component" value="Chromosome"/>
</dbReference>
<reference evidence="2 3" key="1">
    <citation type="journal article" date="2012" name="J. Bacteriol.">
        <title>Complete genome sequence of the broad-host-range strain Sinorhizobium fredii USDA257.</title>
        <authorList>
            <person name="Schuldes J."/>
            <person name="Rodriguez Orbegoso M."/>
            <person name="Schmeisser C."/>
            <person name="Krishnan H.B."/>
            <person name="Daniel R."/>
            <person name="Streit W.R."/>
        </authorList>
    </citation>
    <scope>NUCLEOTIDE SEQUENCE [LARGE SCALE GENOMIC DNA]</scope>
    <source>
        <strain evidence="2 3">USDA 257</strain>
    </source>
</reference>
<dbReference type="GO" id="GO:0004658">
    <property type="term" value="F:propionyl-CoA carboxylase activity"/>
    <property type="evidence" value="ECO:0007669"/>
    <property type="project" value="TreeGrafter"/>
</dbReference>
<dbReference type="InterPro" id="IPR051047">
    <property type="entry name" value="AccD/PCCB"/>
</dbReference>
<dbReference type="HOGENOM" id="CLU_2883501_0_0_5"/>
<organism evidence="2 3">
    <name type="scientific">Sinorhizobium fredii (strain USDA 257)</name>
    <dbReference type="NCBI Taxonomy" id="1185652"/>
    <lineage>
        <taxon>Bacteria</taxon>
        <taxon>Pseudomonadati</taxon>
        <taxon>Pseudomonadota</taxon>
        <taxon>Alphaproteobacteria</taxon>
        <taxon>Hyphomicrobiales</taxon>
        <taxon>Rhizobiaceae</taxon>
        <taxon>Sinorhizobium/Ensifer group</taxon>
        <taxon>Sinorhizobium</taxon>
    </lineage>
</organism>
<proteinExistence type="predicted"/>
<dbReference type="Gene3D" id="3.90.226.10">
    <property type="entry name" value="2-enoyl-CoA Hydratase, Chain A, domain 1"/>
    <property type="match status" value="1"/>
</dbReference>
<dbReference type="STRING" id="1185652.USDA257_c11460"/>
<name>I3X1I1_SINF2</name>
<dbReference type="eggNOG" id="COG4799">
    <property type="taxonomic scope" value="Bacteria"/>
</dbReference>
<dbReference type="AlphaFoldDB" id="I3X1I1"/>
<feature type="domain" description="Acetyl-coenzyme A carboxylase carboxyl transferase subunit beta" evidence="1">
    <location>
        <begin position="10"/>
        <end position="55"/>
    </location>
</feature>
<dbReference type="EMBL" id="CP003563">
    <property type="protein sequence ID" value="AFL49737.1"/>
    <property type="molecule type" value="Genomic_DNA"/>
</dbReference>
<dbReference type="PANTHER" id="PTHR43842:SF2">
    <property type="entry name" value="PROPIONYL-COA CARBOXYLASE BETA CHAIN, MITOCHONDRIAL"/>
    <property type="match status" value="1"/>
</dbReference>
<accession>I3X1I1</accession>
<dbReference type="InterPro" id="IPR034733">
    <property type="entry name" value="AcCoA_carboxyl_beta"/>
</dbReference>
<protein>
    <recommendedName>
        <fullName evidence="1">Acetyl-coenzyme A carboxylase carboxyl transferase subunit beta domain-containing protein</fullName>
    </recommendedName>
</protein>
<evidence type="ECO:0000259" key="1">
    <source>
        <dbReference type="Pfam" id="PF01039"/>
    </source>
</evidence>